<dbReference type="AlphaFoldDB" id="T1E953"/>
<keyword evidence="1" id="KW-1133">Transmembrane helix</keyword>
<feature type="transmembrane region" description="Helical" evidence="1">
    <location>
        <begin position="7"/>
        <end position="26"/>
    </location>
</feature>
<keyword evidence="1" id="KW-0472">Membrane</keyword>
<proteinExistence type="evidence at transcript level"/>
<name>T1E953_ANOAQ</name>
<keyword evidence="1" id="KW-0812">Transmembrane</keyword>
<dbReference type="EMBL" id="GAMD01002158">
    <property type="protein sequence ID" value="JAA99432.1"/>
    <property type="molecule type" value="mRNA"/>
</dbReference>
<evidence type="ECO:0000313" key="2">
    <source>
        <dbReference type="EMBL" id="JAA99432.1"/>
    </source>
</evidence>
<accession>T1E953</accession>
<protein>
    <submittedName>
        <fullName evidence="2">Uncharacterized protein</fullName>
    </submittedName>
</protein>
<organism evidence="2">
    <name type="scientific">Anopheles aquasalis</name>
    <name type="common">Malaria mosquito</name>
    <dbReference type="NCBI Taxonomy" id="42839"/>
    <lineage>
        <taxon>Eukaryota</taxon>
        <taxon>Metazoa</taxon>
        <taxon>Ecdysozoa</taxon>
        <taxon>Arthropoda</taxon>
        <taxon>Hexapoda</taxon>
        <taxon>Insecta</taxon>
        <taxon>Pterygota</taxon>
        <taxon>Neoptera</taxon>
        <taxon>Endopterygota</taxon>
        <taxon>Diptera</taxon>
        <taxon>Nematocera</taxon>
        <taxon>Culicoidea</taxon>
        <taxon>Culicidae</taxon>
        <taxon>Anophelinae</taxon>
        <taxon>Anopheles</taxon>
    </lineage>
</organism>
<evidence type="ECO:0000256" key="1">
    <source>
        <dbReference type="SAM" id="Phobius"/>
    </source>
</evidence>
<sequence length="92" mass="10844">MNHSVGYYFIILSGLFFFSTITYFVLSTLSLPLTMILLFSRDFRVWLFFFFYSFEFLRHVRSVSVSLDHISAARGFYIIQHCKPSYTATSLL</sequence>
<reference evidence="2" key="1">
    <citation type="submission" date="2013-07" db="EMBL/GenBank/DDBJ databases">
        <title>Transcriptome sequencing and developmental regulation of gene expression in Anopheles aquasalis.</title>
        <authorList>
            <consortium name="Brazilian Malaria Network (MCT/CNPq/MS/SCTIE/DECIT/PRONEX 555648/2009-5) and Research Network on Bioactive Molecules from Arthropod Vectors (NAP-MOBIARVE"/>
            <consortium name="University of Sao Paulo)"/>
            <person name="Marinotti O."/>
            <person name="Ribeiro J.M.C."/>
            <person name="Costa-da-Silva A.L."/>
            <person name="Silva M.C.P."/>
            <person name="Lopes A.R."/>
            <person name="Barros M.S."/>
            <person name="Sa-Nunes A."/>
            <person name="Konjin B.B."/>
            <person name="Carvalho E."/>
            <person name="Suesdek L."/>
            <person name="Silva-Neto M.A.C."/>
            <person name="Capurro M.L."/>
        </authorList>
    </citation>
    <scope>NUCLEOTIDE SEQUENCE</scope>
    <source>
        <tissue evidence="2">Whole body</tissue>
    </source>
</reference>